<dbReference type="GO" id="GO:0005524">
    <property type="term" value="F:ATP binding"/>
    <property type="evidence" value="ECO:0007669"/>
    <property type="project" value="InterPro"/>
</dbReference>
<evidence type="ECO:0000313" key="5">
    <source>
        <dbReference type="Proteomes" id="UP000887566"/>
    </source>
</evidence>
<keyword evidence="1" id="KW-0812">Transmembrane</keyword>
<dbReference type="PROSITE" id="PS50929">
    <property type="entry name" value="ABC_TM1F"/>
    <property type="match status" value="1"/>
</dbReference>
<sequence length="58" mass="6627">AFLLGWSAERLTMRLRFLVFENVLRQDVAYFDHPGHSSGKICTRFATDAPNIKSVKNT</sequence>
<dbReference type="Gene3D" id="1.20.1560.10">
    <property type="entry name" value="ABC transporter type 1, transmembrane domain"/>
    <property type="match status" value="1"/>
</dbReference>
<dbReference type="GO" id="GO:0140359">
    <property type="term" value="F:ABC-type transporter activity"/>
    <property type="evidence" value="ECO:0007669"/>
    <property type="project" value="InterPro"/>
</dbReference>
<organism evidence="5 6">
    <name type="scientific">Plectus sambesii</name>
    <dbReference type="NCBI Taxonomy" id="2011161"/>
    <lineage>
        <taxon>Eukaryota</taxon>
        <taxon>Metazoa</taxon>
        <taxon>Ecdysozoa</taxon>
        <taxon>Nematoda</taxon>
        <taxon>Chromadorea</taxon>
        <taxon>Plectida</taxon>
        <taxon>Plectina</taxon>
        <taxon>Plectoidea</taxon>
        <taxon>Plectidae</taxon>
        <taxon>Plectus</taxon>
    </lineage>
</organism>
<dbReference type="AlphaFoldDB" id="A0A914UQK7"/>
<evidence type="ECO:0000256" key="3">
    <source>
        <dbReference type="ARBA" id="ARBA00023136"/>
    </source>
</evidence>
<evidence type="ECO:0000259" key="4">
    <source>
        <dbReference type="PROSITE" id="PS50929"/>
    </source>
</evidence>
<feature type="domain" description="ABC transmembrane type-1" evidence="4">
    <location>
        <begin position="2"/>
        <end position="58"/>
    </location>
</feature>
<reference evidence="6" key="1">
    <citation type="submission" date="2022-11" db="UniProtKB">
        <authorList>
            <consortium name="WormBaseParasite"/>
        </authorList>
    </citation>
    <scope>IDENTIFICATION</scope>
</reference>
<keyword evidence="2" id="KW-1133">Transmembrane helix</keyword>
<dbReference type="InterPro" id="IPR036640">
    <property type="entry name" value="ABC1_TM_sf"/>
</dbReference>
<dbReference type="SUPFAM" id="SSF90123">
    <property type="entry name" value="ABC transporter transmembrane region"/>
    <property type="match status" value="1"/>
</dbReference>
<keyword evidence="5" id="KW-1185">Reference proteome</keyword>
<name>A0A914UQK7_9BILA</name>
<evidence type="ECO:0000256" key="1">
    <source>
        <dbReference type="ARBA" id="ARBA00022692"/>
    </source>
</evidence>
<dbReference type="Proteomes" id="UP000887566">
    <property type="component" value="Unplaced"/>
</dbReference>
<dbReference type="WBParaSite" id="PSAMB.scaffold11740size3157.g34373.t1">
    <property type="protein sequence ID" value="PSAMB.scaffold11740size3157.g34373.t1"/>
    <property type="gene ID" value="PSAMB.scaffold11740size3157.g34373"/>
</dbReference>
<dbReference type="InterPro" id="IPR011527">
    <property type="entry name" value="ABC1_TM_dom"/>
</dbReference>
<evidence type="ECO:0000256" key="2">
    <source>
        <dbReference type="ARBA" id="ARBA00022989"/>
    </source>
</evidence>
<dbReference type="Pfam" id="PF00664">
    <property type="entry name" value="ABC_membrane"/>
    <property type="match status" value="1"/>
</dbReference>
<dbReference type="GO" id="GO:0016020">
    <property type="term" value="C:membrane"/>
    <property type="evidence" value="ECO:0007669"/>
    <property type="project" value="InterPro"/>
</dbReference>
<protein>
    <submittedName>
        <fullName evidence="6">ABC transmembrane type-1 domain-containing protein</fullName>
    </submittedName>
</protein>
<proteinExistence type="predicted"/>
<evidence type="ECO:0000313" key="6">
    <source>
        <dbReference type="WBParaSite" id="PSAMB.scaffold11740size3157.g34373.t1"/>
    </source>
</evidence>
<keyword evidence="3" id="KW-0472">Membrane</keyword>
<accession>A0A914UQK7</accession>